<dbReference type="AlphaFoldDB" id="A0A6A6ZBK7"/>
<dbReference type="PANTHER" id="PTHR43248">
    <property type="entry name" value="2-SUCCINYL-6-HYDROXY-2,4-CYCLOHEXADIENE-1-CARBOXYLATE SYNTHASE"/>
    <property type="match status" value="1"/>
</dbReference>
<dbReference type="PANTHER" id="PTHR43248:SF25">
    <property type="entry name" value="AB HYDROLASE-1 DOMAIN-CONTAINING PROTEIN-RELATED"/>
    <property type="match status" value="1"/>
</dbReference>
<evidence type="ECO:0000256" key="1">
    <source>
        <dbReference type="ARBA" id="ARBA00010088"/>
    </source>
</evidence>
<proteinExistence type="inferred from homology"/>
<feature type="domain" description="Peptidase S33 tripeptidyl aminopeptidase-like C-terminal" evidence="4">
    <location>
        <begin position="450"/>
        <end position="542"/>
    </location>
</feature>
<keyword evidence="2 5" id="KW-0378">Hydrolase</keyword>
<feature type="chain" id="PRO_5025493003" evidence="3">
    <location>
        <begin position="21"/>
        <end position="563"/>
    </location>
</feature>
<organism evidence="5 6">
    <name type="scientific">Ophiobolus disseminans</name>
    <dbReference type="NCBI Taxonomy" id="1469910"/>
    <lineage>
        <taxon>Eukaryota</taxon>
        <taxon>Fungi</taxon>
        <taxon>Dikarya</taxon>
        <taxon>Ascomycota</taxon>
        <taxon>Pezizomycotina</taxon>
        <taxon>Dothideomycetes</taxon>
        <taxon>Pleosporomycetidae</taxon>
        <taxon>Pleosporales</taxon>
        <taxon>Pleosporineae</taxon>
        <taxon>Phaeosphaeriaceae</taxon>
        <taxon>Ophiobolus</taxon>
    </lineage>
</organism>
<sequence>MKTFSLYALTAAVCLQSSFASPLSTRDNTTAQYSFANLTASPELVWKPCYQNFTCALLQVPLDYTNASVGTVNIAVIKKPGETSDAQEVLVNPGGPGGSSVDMILGDYEAIQEKIGTKYALVGIDPRGIKNSGPSSNCFPGYSHVARNAFFADVFGPADISHDYQLKKNHQSVLAYGKWCSQIYSVNGTARYASTVATAQDMLHYIQLRAKDNGRKPEDAKLWFYGISYGSILGPTFAALYPDRVERMIIDGILELEDHYNGGWEKALADSDEAARFWFKRCFEAGPQICAFHQNATSWQELEKRYWNMLHVLKDNPIGLGDPLSPTSIEYAKAGTIVTPNVFTWRAVVTQFFTASYIIAPFYYAALDQTLLELQVGQYNQTQAISLESQISSFRPTDDDRMARALVTCLDSNGRSNYTKFEDYKKFIYSMTNTSIYAGLNVATFSGPVCSQLNVRPPKSQSFDGIPKLNGKKVPILWVSSIADPVTPLPSARKMQSQFPGSELLVFNNSGHCAHFQKAACVSKYEKQYMFDGTLPPANTTCEVDEPNPFLAVAKQLADAAQG</sequence>
<evidence type="ECO:0000256" key="2">
    <source>
        <dbReference type="ARBA" id="ARBA00022801"/>
    </source>
</evidence>
<dbReference type="EMBL" id="MU006252">
    <property type="protein sequence ID" value="KAF2818420.1"/>
    <property type="molecule type" value="Genomic_DNA"/>
</dbReference>
<comment type="similarity">
    <text evidence="1">Belongs to the peptidase S33 family.</text>
</comment>
<evidence type="ECO:0000256" key="3">
    <source>
        <dbReference type="SAM" id="SignalP"/>
    </source>
</evidence>
<dbReference type="InterPro" id="IPR013595">
    <property type="entry name" value="Pept_S33_TAP-like_C"/>
</dbReference>
<gene>
    <name evidence="5" type="ORF">CC86DRAFT_433497</name>
</gene>
<dbReference type="OrthoDB" id="425534at2759"/>
<reference evidence="5" key="1">
    <citation type="journal article" date="2020" name="Stud. Mycol.">
        <title>101 Dothideomycetes genomes: a test case for predicting lifestyles and emergence of pathogens.</title>
        <authorList>
            <person name="Haridas S."/>
            <person name="Albert R."/>
            <person name="Binder M."/>
            <person name="Bloem J."/>
            <person name="Labutti K."/>
            <person name="Salamov A."/>
            <person name="Andreopoulos B."/>
            <person name="Baker S."/>
            <person name="Barry K."/>
            <person name="Bills G."/>
            <person name="Bluhm B."/>
            <person name="Cannon C."/>
            <person name="Castanera R."/>
            <person name="Culley D."/>
            <person name="Daum C."/>
            <person name="Ezra D."/>
            <person name="Gonzalez J."/>
            <person name="Henrissat B."/>
            <person name="Kuo A."/>
            <person name="Liang C."/>
            <person name="Lipzen A."/>
            <person name="Lutzoni F."/>
            <person name="Magnuson J."/>
            <person name="Mondo S."/>
            <person name="Nolan M."/>
            <person name="Ohm R."/>
            <person name="Pangilinan J."/>
            <person name="Park H.-J."/>
            <person name="Ramirez L."/>
            <person name="Alfaro M."/>
            <person name="Sun H."/>
            <person name="Tritt A."/>
            <person name="Yoshinaga Y."/>
            <person name="Zwiers L.-H."/>
            <person name="Turgeon B."/>
            <person name="Goodwin S."/>
            <person name="Spatafora J."/>
            <person name="Crous P."/>
            <person name="Grigoriev I."/>
        </authorList>
    </citation>
    <scope>NUCLEOTIDE SEQUENCE</scope>
    <source>
        <strain evidence="5">CBS 113818</strain>
    </source>
</reference>
<evidence type="ECO:0000313" key="6">
    <source>
        <dbReference type="Proteomes" id="UP000799424"/>
    </source>
</evidence>
<dbReference type="Proteomes" id="UP000799424">
    <property type="component" value="Unassembled WGS sequence"/>
</dbReference>
<dbReference type="InterPro" id="IPR029058">
    <property type="entry name" value="AB_hydrolase_fold"/>
</dbReference>
<keyword evidence="3" id="KW-0732">Signal</keyword>
<evidence type="ECO:0000259" key="4">
    <source>
        <dbReference type="Pfam" id="PF08386"/>
    </source>
</evidence>
<feature type="signal peptide" evidence="3">
    <location>
        <begin position="1"/>
        <end position="20"/>
    </location>
</feature>
<dbReference type="InterPro" id="IPR051601">
    <property type="entry name" value="Serine_prot/Carboxylest_S33"/>
</dbReference>
<dbReference type="SUPFAM" id="SSF53474">
    <property type="entry name" value="alpha/beta-Hydrolases"/>
    <property type="match status" value="1"/>
</dbReference>
<dbReference type="Pfam" id="PF08386">
    <property type="entry name" value="Abhydrolase_4"/>
    <property type="match status" value="1"/>
</dbReference>
<dbReference type="Gene3D" id="3.40.50.1820">
    <property type="entry name" value="alpha/beta hydrolase"/>
    <property type="match status" value="1"/>
</dbReference>
<accession>A0A6A6ZBK7</accession>
<protein>
    <submittedName>
        <fullName evidence="5">Alpha/beta-hydrolase</fullName>
    </submittedName>
</protein>
<evidence type="ECO:0000313" key="5">
    <source>
        <dbReference type="EMBL" id="KAF2818420.1"/>
    </source>
</evidence>
<name>A0A6A6ZBK7_9PLEO</name>
<dbReference type="GO" id="GO:0016787">
    <property type="term" value="F:hydrolase activity"/>
    <property type="evidence" value="ECO:0007669"/>
    <property type="project" value="UniProtKB-KW"/>
</dbReference>
<keyword evidence="6" id="KW-1185">Reference proteome</keyword>